<feature type="region of interest" description="Disordered" evidence="1">
    <location>
        <begin position="1"/>
        <end position="23"/>
    </location>
</feature>
<comment type="caution">
    <text evidence="2">The sequence shown here is derived from an EMBL/GenBank/DDBJ whole genome shotgun (WGS) entry which is preliminary data.</text>
</comment>
<protein>
    <submittedName>
        <fullName evidence="2">Uncharacterized protein</fullName>
    </submittedName>
</protein>
<proteinExistence type="predicted"/>
<dbReference type="EMBL" id="BNEA01000015">
    <property type="protein sequence ID" value="GHI53123.1"/>
    <property type="molecule type" value="Genomic_DNA"/>
</dbReference>
<organism evidence="2 3">
    <name type="scientific">Streptomyces rubradiris</name>
    <name type="common">Streptomyces achromogenes subsp. rubradiris</name>
    <dbReference type="NCBI Taxonomy" id="285531"/>
    <lineage>
        <taxon>Bacteria</taxon>
        <taxon>Bacillati</taxon>
        <taxon>Actinomycetota</taxon>
        <taxon>Actinomycetes</taxon>
        <taxon>Kitasatosporales</taxon>
        <taxon>Streptomycetaceae</taxon>
        <taxon>Streptomyces</taxon>
    </lineage>
</organism>
<reference evidence="3" key="1">
    <citation type="submission" date="2023-07" db="EMBL/GenBank/DDBJ databases">
        <title>Whole genome shotgun sequence of Streptomyces achromogenes subsp. rubradiris NBRC 14000.</title>
        <authorList>
            <person name="Komaki H."/>
            <person name="Tamura T."/>
        </authorList>
    </citation>
    <scope>NUCLEOTIDE SEQUENCE [LARGE SCALE GENOMIC DNA]</scope>
    <source>
        <strain evidence="3">NBRC 14000</strain>
    </source>
</reference>
<sequence length="63" mass="6823">MRAPGPRPEGREWPGPETVRSDAGGPCAFLTCRPRATCGPTDERATAYQAAPRLTGNLIQTRR</sequence>
<name>A0ABQ3RB99_STRRR</name>
<gene>
    <name evidence="2" type="ORF">Srubr_29690</name>
</gene>
<evidence type="ECO:0000256" key="1">
    <source>
        <dbReference type="SAM" id="MobiDB-lite"/>
    </source>
</evidence>
<evidence type="ECO:0000313" key="2">
    <source>
        <dbReference type="EMBL" id="GHI53123.1"/>
    </source>
</evidence>
<dbReference type="Proteomes" id="UP000646738">
    <property type="component" value="Unassembled WGS sequence"/>
</dbReference>
<accession>A0ABQ3RB99</accession>
<evidence type="ECO:0000313" key="3">
    <source>
        <dbReference type="Proteomes" id="UP000646738"/>
    </source>
</evidence>
<keyword evidence="3" id="KW-1185">Reference proteome</keyword>